<evidence type="ECO:0000256" key="1">
    <source>
        <dbReference type="SAM" id="MobiDB-lite"/>
    </source>
</evidence>
<evidence type="ECO:0000313" key="4">
    <source>
        <dbReference type="Proteomes" id="UP001314170"/>
    </source>
</evidence>
<organism evidence="3 4">
    <name type="scientific">Dovyalis caffra</name>
    <dbReference type="NCBI Taxonomy" id="77055"/>
    <lineage>
        <taxon>Eukaryota</taxon>
        <taxon>Viridiplantae</taxon>
        <taxon>Streptophyta</taxon>
        <taxon>Embryophyta</taxon>
        <taxon>Tracheophyta</taxon>
        <taxon>Spermatophyta</taxon>
        <taxon>Magnoliopsida</taxon>
        <taxon>eudicotyledons</taxon>
        <taxon>Gunneridae</taxon>
        <taxon>Pentapetalae</taxon>
        <taxon>rosids</taxon>
        <taxon>fabids</taxon>
        <taxon>Malpighiales</taxon>
        <taxon>Salicaceae</taxon>
        <taxon>Flacourtieae</taxon>
        <taxon>Dovyalis</taxon>
    </lineage>
</organism>
<name>A0AAV1SM04_9ROSI</name>
<gene>
    <name evidence="3" type="ORF">DCAF_LOCUS24911</name>
</gene>
<keyword evidence="4" id="KW-1185">Reference proteome</keyword>
<dbReference type="Proteomes" id="UP001314170">
    <property type="component" value="Unassembled WGS sequence"/>
</dbReference>
<dbReference type="InterPro" id="IPR044296">
    <property type="entry name" value="HIPP46"/>
</dbReference>
<feature type="transmembrane region" description="Helical" evidence="2">
    <location>
        <begin position="253"/>
        <end position="275"/>
    </location>
</feature>
<feature type="region of interest" description="Disordered" evidence="1">
    <location>
        <begin position="1"/>
        <end position="38"/>
    </location>
</feature>
<keyword evidence="2" id="KW-0472">Membrane</keyword>
<reference evidence="3 4" key="1">
    <citation type="submission" date="2024-01" db="EMBL/GenBank/DDBJ databases">
        <authorList>
            <person name="Waweru B."/>
        </authorList>
    </citation>
    <scope>NUCLEOTIDE SEQUENCE [LARGE SCALE GENOMIC DNA]</scope>
</reference>
<dbReference type="AlphaFoldDB" id="A0AAV1SM04"/>
<protein>
    <submittedName>
        <fullName evidence="3">Uncharacterized protein</fullName>
    </submittedName>
</protein>
<keyword evidence="2" id="KW-1133">Transmembrane helix</keyword>
<dbReference type="Gene3D" id="3.30.70.100">
    <property type="match status" value="1"/>
</dbReference>
<evidence type="ECO:0000256" key="2">
    <source>
        <dbReference type="SAM" id="Phobius"/>
    </source>
</evidence>
<keyword evidence="2" id="KW-0812">Transmembrane</keyword>
<sequence length="372" mass="40085">MEEARQIKVDTSEARGAEEAEAVMKDEKTEAKEAAKGRGLMDETVEVKQVTDSSVPLQMKSNRVASGANSGLRHRLGSKKKVAIKVQLDSGQLDGKKASYIALKVAAGIPGVESVELGGKEKNILEVIGDDFDFVHLTSLLRKKIGHAEIIWKKDIMEDEPLLSKEEEDDPMLQPPVSSSAPHHVLLPINEDSVDSEKLNGGIETEMETKAKTHSNHGSVNAELSSCTRKTTEWTLLITSLLLEGISAVFEQLGYALMGMAMAFLALLLSIIDLIRKARKEGITGDGKSLLPRFSDHSSLNSPNFKPSGSLVEYFGLAGNVNGAEGSNPGPILIVGDSEFDGTALKGYRILEAVVLGFRDDDADSGSQESRT</sequence>
<accession>A0AAV1SM04</accession>
<evidence type="ECO:0000313" key="3">
    <source>
        <dbReference type="EMBL" id="CAK7353794.1"/>
    </source>
</evidence>
<comment type="caution">
    <text evidence="3">The sequence shown here is derived from an EMBL/GenBank/DDBJ whole genome shotgun (WGS) entry which is preliminary data.</text>
</comment>
<dbReference type="PANTHER" id="PTHR46371">
    <property type="entry name" value="OS04G0464100 PROTEIN"/>
    <property type="match status" value="1"/>
</dbReference>
<dbReference type="EMBL" id="CAWUPB010001194">
    <property type="protein sequence ID" value="CAK7353794.1"/>
    <property type="molecule type" value="Genomic_DNA"/>
</dbReference>
<proteinExistence type="predicted"/>